<reference evidence="7 8" key="1">
    <citation type="journal article" date="2006" name="Genome Res.">
        <title>Skewed genomic variability in strains of the toxigenic bacterial pathogen, Clostridium perfringens.</title>
        <authorList>
            <person name="Myers G.S."/>
            <person name="Rasko D.A."/>
            <person name="Cheung J.K."/>
            <person name="Ravel J."/>
            <person name="Seshadri R."/>
            <person name="Deboy R.T."/>
            <person name="Ren Q."/>
            <person name="Varga J."/>
            <person name="Awad M.M."/>
            <person name="Brinkac L.M."/>
            <person name="Daugherty S.C."/>
            <person name="Haft D.H."/>
            <person name="Dodson R.J."/>
            <person name="Madupu R."/>
            <person name="Nelson W.C."/>
            <person name="Rosovitz M.J."/>
            <person name="Sullivan S.A."/>
            <person name="Khouri H."/>
            <person name="Dimitrov G.I."/>
            <person name="Watkins K.L."/>
            <person name="Mulligan S."/>
            <person name="Benton J."/>
            <person name="Radune D."/>
            <person name="Fisher D.J."/>
            <person name="Atkins H.S."/>
            <person name="Hiscox T."/>
            <person name="Jost B.H."/>
            <person name="Billington S.J."/>
            <person name="Songer J.G."/>
            <person name="McClane B.A."/>
            <person name="Titball R.W."/>
            <person name="Rood J.I."/>
            <person name="Melville S.B."/>
            <person name="Paulsen I.T."/>
        </authorList>
    </citation>
    <scope>NUCLEOTIDE SEQUENCE [LARGE SCALE GENOMIC DNA]</scope>
    <source>
        <strain evidence="8">ATCC 13124 / DSM 756 / JCM 1290 / NCIMB 6125 / NCTC 8237 / S 107 / Type A</strain>
    </source>
</reference>
<dbReference type="Pfam" id="PF02653">
    <property type="entry name" value="BPD_transp_2"/>
    <property type="match status" value="1"/>
</dbReference>
<dbReference type="PaxDb" id="195103-CPF_1550"/>
<dbReference type="AlphaFoldDB" id="A0A0H2YR99"/>
<feature type="transmembrane region" description="Helical" evidence="6">
    <location>
        <begin position="109"/>
        <end position="130"/>
    </location>
</feature>
<dbReference type="NCBIfam" id="NF007014">
    <property type="entry name" value="PRK09478.1"/>
    <property type="match status" value="1"/>
</dbReference>
<feature type="transmembrane region" description="Helical" evidence="6">
    <location>
        <begin position="20"/>
        <end position="39"/>
    </location>
</feature>
<evidence type="ECO:0000256" key="4">
    <source>
        <dbReference type="ARBA" id="ARBA00022989"/>
    </source>
</evidence>
<keyword evidence="2" id="KW-1003">Cell membrane</keyword>
<dbReference type="GO" id="GO:0022857">
    <property type="term" value="F:transmembrane transporter activity"/>
    <property type="evidence" value="ECO:0007669"/>
    <property type="project" value="InterPro"/>
</dbReference>
<dbReference type="RefSeq" id="WP_003449090.1">
    <property type="nucleotide sequence ID" value="NC_008261.1"/>
</dbReference>
<dbReference type="CDD" id="cd06579">
    <property type="entry name" value="TM_PBP1_transp_AraH_like"/>
    <property type="match status" value="1"/>
</dbReference>
<evidence type="ECO:0000256" key="6">
    <source>
        <dbReference type="SAM" id="Phobius"/>
    </source>
</evidence>
<dbReference type="STRING" id="195103.CPF_1550"/>
<accession>A0A0H2YR99</accession>
<dbReference type="GO" id="GO:0005886">
    <property type="term" value="C:plasma membrane"/>
    <property type="evidence" value="ECO:0007669"/>
    <property type="project" value="UniProtKB-SubCell"/>
</dbReference>
<protein>
    <submittedName>
        <fullName evidence="7">Galactoside ABC transporter, permease protein</fullName>
    </submittedName>
</protein>
<evidence type="ECO:0000256" key="1">
    <source>
        <dbReference type="ARBA" id="ARBA00004651"/>
    </source>
</evidence>
<organism evidence="7 8">
    <name type="scientific">Clostridium perfringens (strain ATCC 13124 / DSM 756 / JCM 1290 / NCIMB 6125 / NCTC 8237 / Type A)</name>
    <dbReference type="NCBI Taxonomy" id="195103"/>
    <lineage>
        <taxon>Bacteria</taxon>
        <taxon>Bacillati</taxon>
        <taxon>Bacillota</taxon>
        <taxon>Clostridia</taxon>
        <taxon>Eubacteriales</taxon>
        <taxon>Clostridiaceae</taxon>
        <taxon>Clostridium</taxon>
    </lineage>
</organism>
<keyword evidence="5 6" id="KW-0472">Membrane</keyword>
<keyword evidence="8" id="KW-1185">Reference proteome</keyword>
<evidence type="ECO:0000256" key="3">
    <source>
        <dbReference type="ARBA" id="ARBA00022692"/>
    </source>
</evidence>
<dbReference type="Proteomes" id="UP000001823">
    <property type="component" value="Chromosome"/>
</dbReference>
<proteinExistence type="predicted"/>
<evidence type="ECO:0000256" key="2">
    <source>
        <dbReference type="ARBA" id="ARBA00022475"/>
    </source>
</evidence>
<dbReference type="PANTHER" id="PTHR32196:SF18">
    <property type="entry name" value="GALACTOSE_METHYL GALACTOSIDE IMPORT PERMEASE PROTEIN MGLC"/>
    <property type="match status" value="1"/>
</dbReference>
<feature type="transmembrane region" description="Helical" evidence="6">
    <location>
        <begin position="307"/>
        <end position="333"/>
    </location>
</feature>
<dbReference type="GeneID" id="93002122"/>
<dbReference type="EMBL" id="CP000246">
    <property type="protein sequence ID" value="ABG82925.1"/>
    <property type="molecule type" value="Genomic_DNA"/>
</dbReference>
<evidence type="ECO:0000313" key="8">
    <source>
        <dbReference type="Proteomes" id="UP000001823"/>
    </source>
</evidence>
<dbReference type="HOGENOM" id="CLU_028880_1_0_9"/>
<feature type="transmembrane region" description="Helical" evidence="6">
    <location>
        <begin position="189"/>
        <end position="207"/>
    </location>
</feature>
<feature type="transmembrane region" description="Helical" evidence="6">
    <location>
        <begin position="227"/>
        <end position="251"/>
    </location>
</feature>
<dbReference type="eggNOG" id="COG4211">
    <property type="taxonomic scope" value="Bacteria"/>
</dbReference>
<dbReference type="InterPro" id="IPR001851">
    <property type="entry name" value="ABC_transp_permease"/>
</dbReference>
<evidence type="ECO:0000313" key="7">
    <source>
        <dbReference type="EMBL" id="ABG82925.1"/>
    </source>
</evidence>
<dbReference type="PANTHER" id="PTHR32196">
    <property type="entry name" value="ABC TRANSPORTER PERMEASE PROTEIN YPHD-RELATED-RELATED"/>
    <property type="match status" value="1"/>
</dbReference>
<keyword evidence="3 6" id="KW-0812">Transmembrane</keyword>
<gene>
    <name evidence="7" type="primary">mglC</name>
    <name evidence="7" type="ordered locus">CPF_1550</name>
</gene>
<dbReference type="KEGG" id="cpf:CPF_1550"/>
<comment type="subcellular location">
    <subcellularLocation>
        <location evidence="1">Cell membrane</location>
        <topology evidence="1">Multi-pass membrane protein</topology>
    </subcellularLocation>
</comment>
<evidence type="ECO:0000256" key="5">
    <source>
        <dbReference type="ARBA" id="ARBA00023136"/>
    </source>
</evidence>
<name>A0A0H2YR99_CLOP1</name>
<keyword evidence="4 6" id="KW-1133">Transmembrane helix</keyword>
<feature type="transmembrane region" description="Helical" evidence="6">
    <location>
        <begin position="137"/>
        <end position="156"/>
    </location>
</feature>
<sequence length="342" mass="36271">MQTKSKKKFNLNSQWLMNNAIYIVLVALLIGICIISPDFLSLKNFINILSQSSSRIIIALGVGGILLTEGTDLSAGRTVGLAAVVSASLLQAGDYAYKMYPNLPELPIFIPILIAMAVCGIVGLVNGLVVSKFNVPPFIATLGMMTGIYGLNSIYFDRPPYGAMPIGGLSQSFSNFTLGSIPIYGNIKIPYLVIYAIIVIAVIWTLWNKTKFGKNLYAIGGNREAAVVSGVNVVRTLLLVYMLAGVLYGFAGTLEAGRVGSATASTGEMYELDAIASCVVGGVSTAGGVGTVPGIVTGVLIFQVINYGLAFIGVSPYLQFVIKGLIIVLAVALDMRKYMKKN</sequence>